<dbReference type="Pfam" id="PF01094">
    <property type="entry name" value="ANF_receptor"/>
    <property type="match status" value="1"/>
</dbReference>
<feature type="chain" id="PRO_5003668340" evidence="5">
    <location>
        <begin position="21"/>
        <end position="657"/>
    </location>
</feature>
<dbReference type="Proteomes" id="UP000004690">
    <property type="component" value="Unassembled WGS sequence"/>
</dbReference>
<evidence type="ECO:0000313" key="7">
    <source>
        <dbReference type="EMBL" id="EIJ37188.1"/>
    </source>
</evidence>
<dbReference type="PROSITE" id="PS51782">
    <property type="entry name" value="LYSM"/>
    <property type="match status" value="2"/>
</dbReference>
<dbReference type="EMBL" id="JH651380">
    <property type="protein sequence ID" value="EIJ37188.1"/>
    <property type="molecule type" value="Genomic_DNA"/>
</dbReference>
<feature type="domain" description="LysM" evidence="6">
    <location>
        <begin position="24"/>
        <end position="67"/>
    </location>
</feature>
<keyword evidence="4" id="KW-0472">Membrane</keyword>
<dbReference type="SMART" id="SM00257">
    <property type="entry name" value="LysM"/>
    <property type="match status" value="4"/>
</dbReference>
<dbReference type="Gene3D" id="3.40.50.2300">
    <property type="match status" value="1"/>
</dbReference>
<protein>
    <submittedName>
        <fullName evidence="7">ABC-type branched-chain amino acid transport system, periplasmic component</fullName>
    </submittedName>
</protein>
<dbReference type="STRING" id="926559.JoomaDRAFT_0128"/>
<keyword evidence="3" id="KW-1133">Transmembrane helix</keyword>
<evidence type="ECO:0000256" key="1">
    <source>
        <dbReference type="ARBA" id="ARBA00004370"/>
    </source>
</evidence>
<dbReference type="GO" id="GO:0016020">
    <property type="term" value="C:membrane"/>
    <property type="evidence" value="ECO:0007669"/>
    <property type="project" value="UniProtKB-SubCell"/>
</dbReference>
<gene>
    <name evidence="7" type="ORF">JoomaDRAFT_0128</name>
</gene>
<evidence type="ECO:0000256" key="3">
    <source>
        <dbReference type="ARBA" id="ARBA00022989"/>
    </source>
</evidence>
<dbReference type="SUPFAM" id="SSF53822">
    <property type="entry name" value="Periplasmic binding protein-like I"/>
    <property type="match status" value="1"/>
</dbReference>
<dbReference type="SUPFAM" id="SSF54106">
    <property type="entry name" value="LysM domain"/>
    <property type="match status" value="3"/>
</dbReference>
<keyword evidence="8" id="KW-1185">Reference proteome</keyword>
<dbReference type="Pfam" id="PF01476">
    <property type="entry name" value="LysM"/>
    <property type="match status" value="4"/>
</dbReference>
<evidence type="ECO:0000313" key="8">
    <source>
        <dbReference type="Proteomes" id="UP000004690"/>
    </source>
</evidence>
<evidence type="ECO:0000259" key="6">
    <source>
        <dbReference type="PROSITE" id="PS51782"/>
    </source>
</evidence>
<dbReference type="AlphaFoldDB" id="I3C0P5"/>
<dbReference type="PANTHER" id="PTHR33734:SF22">
    <property type="entry name" value="MEMBRANE-BOUND LYTIC MUREIN TRANSGLYCOSYLASE D"/>
    <property type="match status" value="1"/>
</dbReference>
<dbReference type="InterPro" id="IPR018392">
    <property type="entry name" value="LysM"/>
</dbReference>
<dbReference type="eggNOG" id="COG0683">
    <property type="taxonomic scope" value="Bacteria"/>
</dbReference>
<dbReference type="PANTHER" id="PTHR33734">
    <property type="entry name" value="LYSM DOMAIN-CONTAINING GPI-ANCHORED PROTEIN 2"/>
    <property type="match status" value="1"/>
</dbReference>
<reference evidence="7 8" key="1">
    <citation type="submission" date="2012-02" db="EMBL/GenBank/DDBJ databases">
        <title>Improved High-Quality Draft genome of Joostella marina DSM 19592.</title>
        <authorList>
            <consortium name="US DOE Joint Genome Institute (JGI-PGF)"/>
            <person name="Lucas S."/>
            <person name="Copeland A."/>
            <person name="Lapidus A."/>
            <person name="Bruce D."/>
            <person name="Goodwin L."/>
            <person name="Pitluck S."/>
            <person name="Peters L."/>
            <person name="Chertkov O."/>
            <person name="Ovchinnikova G."/>
            <person name="Kyrpides N."/>
            <person name="Mavromatis K."/>
            <person name="Detter J.C."/>
            <person name="Han C."/>
            <person name="Land M."/>
            <person name="Hauser L."/>
            <person name="Markowitz V."/>
            <person name="Cheng J.-F."/>
            <person name="Hugenholtz P."/>
            <person name="Woyke T."/>
            <person name="Wu D."/>
            <person name="Tindall B."/>
            <person name="Brambilla E."/>
            <person name="Klenk H.-P."/>
            <person name="Eisen J.A."/>
        </authorList>
    </citation>
    <scope>NUCLEOTIDE SEQUENCE [LARGE SCALE GENOMIC DNA]</scope>
    <source>
        <strain evidence="7 8">DSM 19592</strain>
    </source>
</reference>
<name>I3C0P5_9FLAO</name>
<comment type="subcellular location">
    <subcellularLocation>
        <location evidence="1">Membrane</location>
    </subcellularLocation>
</comment>
<evidence type="ECO:0000256" key="2">
    <source>
        <dbReference type="ARBA" id="ARBA00022692"/>
    </source>
</evidence>
<sequence>MNFNKVIFILAFLFCVTLQAQKFETHAVKQGETLESIAKKYQVTPYAILKLNPEVKNGVKANTIVVIPVSEKSQTQPGGNSNIAGPEGNVERFIEHKAKRKETLYSIAKEYNISVDDIKRYNKELYSRQLKRNEIVQIPVFSAVANTGSVPQVREGLVAHRVAPKEGPWRIAYEHGITVDSLKTINPSMKEVLKEGDTLWVPFVAGNNKKPVEVDAYNYYTVLPKEGFYRLKVKLGVTQAEVEALNPEVKTDGLKAGMVIKLPKNKMGELTVNNGQLIEKFSLLDSLNYDQKSTLAIVLPFKLDELNFENIDSNKEKIKRDKLLSVSLDFYTGALMAIDSVKKLGLSLDVKVFDSGANDAKVGQLASSGKLTNVNAIIGPILPSTFNRVSSAVRSSNTPIFAPFSNKGLQMYSNVYQTLPPDDLLREKMLKYIKNNATNKNVIIIADKNNAAIKSKLQALVPGAKVINPIEDKFIRLDEINPFLSSEKENWVVVETNSIPLLTNITGVVNSAQTPEYKITLLTTLKGDAYDSDNISNMHLSNLHFHFPTIDKLSDVNANFSKQFDAKYGTTPNRYATRGFDLTMDVILRLAYNKNLDYVSAKVSETEYVENKFDYKKGLSGGYYNTALYIVKYDNLEIKEAKNDANLNSNILGSTSN</sequence>
<proteinExistence type="predicted"/>
<dbReference type="eggNOG" id="COG1388">
    <property type="taxonomic scope" value="Bacteria"/>
</dbReference>
<evidence type="ECO:0000256" key="4">
    <source>
        <dbReference type="ARBA" id="ARBA00023136"/>
    </source>
</evidence>
<dbReference type="InterPro" id="IPR001828">
    <property type="entry name" value="ANF_lig-bd_rcpt"/>
</dbReference>
<dbReference type="InterPro" id="IPR036779">
    <property type="entry name" value="LysM_dom_sf"/>
</dbReference>
<feature type="domain" description="LysM" evidence="6">
    <location>
        <begin position="94"/>
        <end position="138"/>
    </location>
</feature>
<keyword evidence="2" id="KW-0812">Transmembrane</keyword>
<keyword evidence="5" id="KW-0732">Signal</keyword>
<dbReference type="RefSeq" id="WP_008615901.1">
    <property type="nucleotide sequence ID" value="NZ_JH651380.1"/>
</dbReference>
<dbReference type="HOGENOM" id="CLU_028261_0_0_10"/>
<dbReference type="InterPro" id="IPR028082">
    <property type="entry name" value="Peripla_BP_I"/>
</dbReference>
<dbReference type="CDD" id="cd00118">
    <property type="entry name" value="LysM"/>
    <property type="match status" value="4"/>
</dbReference>
<evidence type="ECO:0000256" key="5">
    <source>
        <dbReference type="SAM" id="SignalP"/>
    </source>
</evidence>
<organism evidence="7 8">
    <name type="scientific">Galbibacter orientalis DSM 19592</name>
    <dbReference type="NCBI Taxonomy" id="926559"/>
    <lineage>
        <taxon>Bacteria</taxon>
        <taxon>Pseudomonadati</taxon>
        <taxon>Bacteroidota</taxon>
        <taxon>Flavobacteriia</taxon>
        <taxon>Flavobacteriales</taxon>
        <taxon>Flavobacteriaceae</taxon>
        <taxon>Galbibacter</taxon>
    </lineage>
</organism>
<dbReference type="Gene3D" id="3.10.350.10">
    <property type="entry name" value="LysM domain"/>
    <property type="match status" value="3"/>
</dbReference>
<accession>I3C0P5</accession>
<dbReference type="OrthoDB" id="2149800at2"/>
<feature type="signal peptide" evidence="5">
    <location>
        <begin position="1"/>
        <end position="20"/>
    </location>
</feature>